<comment type="caution">
    <text evidence="1">The sequence shown here is derived from an EMBL/GenBank/DDBJ whole genome shotgun (WGS) entry which is preliminary data.</text>
</comment>
<proteinExistence type="predicted"/>
<accession>A0ACB9IP42</accession>
<dbReference type="EMBL" id="CM042025">
    <property type="protein sequence ID" value="KAI3809251.1"/>
    <property type="molecule type" value="Genomic_DNA"/>
</dbReference>
<reference evidence="1 2" key="2">
    <citation type="journal article" date="2022" name="Mol. Ecol. Resour.">
        <title>The genomes of chicory, endive, great burdock and yacon provide insights into Asteraceae paleo-polyploidization history and plant inulin production.</title>
        <authorList>
            <person name="Fan W."/>
            <person name="Wang S."/>
            <person name="Wang H."/>
            <person name="Wang A."/>
            <person name="Jiang F."/>
            <person name="Liu H."/>
            <person name="Zhao H."/>
            <person name="Xu D."/>
            <person name="Zhang Y."/>
        </authorList>
    </citation>
    <scope>NUCLEOTIDE SEQUENCE [LARGE SCALE GENOMIC DNA]</scope>
    <source>
        <strain evidence="2">cv. Yunnan</strain>
        <tissue evidence="1">Leaves</tissue>
    </source>
</reference>
<dbReference type="Proteomes" id="UP001056120">
    <property type="component" value="Linkage Group LG08"/>
</dbReference>
<evidence type="ECO:0000313" key="2">
    <source>
        <dbReference type="Proteomes" id="UP001056120"/>
    </source>
</evidence>
<organism evidence="1 2">
    <name type="scientific">Smallanthus sonchifolius</name>
    <dbReference type="NCBI Taxonomy" id="185202"/>
    <lineage>
        <taxon>Eukaryota</taxon>
        <taxon>Viridiplantae</taxon>
        <taxon>Streptophyta</taxon>
        <taxon>Embryophyta</taxon>
        <taxon>Tracheophyta</taxon>
        <taxon>Spermatophyta</taxon>
        <taxon>Magnoliopsida</taxon>
        <taxon>eudicotyledons</taxon>
        <taxon>Gunneridae</taxon>
        <taxon>Pentapetalae</taxon>
        <taxon>asterids</taxon>
        <taxon>campanulids</taxon>
        <taxon>Asterales</taxon>
        <taxon>Asteraceae</taxon>
        <taxon>Asteroideae</taxon>
        <taxon>Heliantheae alliance</taxon>
        <taxon>Millerieae</taxon>
        <taxon>Smallanthus</taxon>
    </lineage>
</organism>
<sequence length="119" mass="13491">MLNDEKLLEESIKVHETQEAPNRSEEASIVKRKQAQALMEGADLAIYRATMALRIAEAITVPQPWVLISSQEKASVENLHVFAMVMQLLMLSPLNCHVSLDWVSNAEEQRYYVTPLLLL</sequence>
<keyword evidence="2" id="KW-1185">Reference proteome</keyword>
<name>A0ACB9IP42_9ASTR</name>
<protein>
    <submittedName>
        <fullName evidence="1">Uncharacterized protein</fullName>
    </submittedName>
</protein>
<reference evidence="2" key="1">
    <citation type="journal article" date="2022" name="Mol. Ecol. Resour.">
        <title>The genomes of chicory, endive, great burdock and yacon provide insights into Asteraceae palaeo-polyploidization history and plant inulin production.</title>
        <authorList>
            <person name="Fan W."/>
            <person name="Wang S."/>
            <person name="Wang H."/>
            <person name="Wang A."/>
            <person name="Jiang F."/>
            <person name="Liu H."/>
            <person name="Zhao H."/>
            <person name="Xu D."/>
            <person name="Zhang Y."/>
        </authorList>
    </citation>
    <scope>NUCLEOTIDE SEQUENCE [LARGE SCALE GENOMIC DNA]</scope>
    <source>
        <strain evidence="2">cv. Yunnan</strain>
    </source>
</reference>
<gene>
    <name evidence="1" type="ORF">L1987_25222</name>
</gene>
<evidence type="ECO:0000313" key="1">
    <source>
        <dbReference type="EMBL" id="KAI3809251.1"/>
    </source>
</evidence>